<organism evidence="2 3">
    <name type="scientific">Ogataea philodendri</name>
    <dbReference type="NCBI Taxonomy" id="1378263"/>
    <lineage>
        <taxon>Eukaryota</taxon>
        <taxon>Fungi</taxon>
        <taxon>Dikarya</taxon>
        <taxon>Ascomycota</taxon>
        <taxon>Saccharomycotina</taxon>
        <taxon>Pichiomycetes</taxon>
        <taxon>Pichiales</taxon>
        <taxon>Pichiaceae</taxon>
        <taxon>Ogataea</taxon>
    </lineage>
</organism>
<feature type="region of interest" description="Disordered" evidence="1">
    <location>
        <begin position="52"/>
        <end position="88"/>
    </location>
</feature>
<evidence type="ECO:0000313" key="2">
    <source>
        <dbReference type="EMBL" id="KAH3661937.1"/>
    </source>
</evidence>
<dbReference type="RefSeq" id="XP_046059041.1">
    <property type="nucleotide sequence ID" value="XM_046207371.1"/>
</dbReference>
<dbReference type="Proteomes" id="UP000769157">
    <property type="component" value="Unassembled WGS sequence"/>
</dbReference>
<evidence type="ECO:0000256" key="1">
    <source>
        <dbReference type="SAM" id="MobiDB-lite"/>
    </source>
</evidence>
<keyword evidence="3" id="KW-1185">Reference proteome</keyword>
<proteinExistence type="predicted"/>
<comment type="caution">
    <text evidence="2">The sequence shown here is derived from an EMBL/GenBank/DDBJ whole genome shotgun (WGS) entry which is preliminary data.</text>
</comment>
<dbReference type="GeneID" id="70238080"/>
<sequence>MVGRELPFDVWRRQRGVSKQQSSEIHQEIDQNLGVRGKGVCQQDIVVSEGNVDVSHADPLDGLDKTSSLDGLGPKRPNQHRYRLHYGN</sequence>
<feature type="compositionally biased region" description="Basic and acidic residues" evidence="1">
    <location>
        <begin position="55"/>
        <end position="64"/>
    </location>
</feature>
<dbReference type="AlphaFoldDB" id="A0A9P8NYK1"/>
<reference evidence="2" key="2">
    <citation type="submission" date="2021-01" db="EMBL/GenBank/DDBJ databases">
        <authorList>
            <person name="Schikora-Tamarit M.A."/>
        </authorList>
    </citation>
    <scope>NUCLEOTIDE SEQUENCE</scope>
    <source>
        <strain evidence="2">CBS6075</strain>
    </source>
</reference>
<dbReference type="EMBL" id="JAEUBE010000414">
    <property type="protein sequence ID" value="KAH3661937.1"/>
    <property type="molecule type" value="Genomic_DNA"/>
</dbReference>
<gene>
    <name evidence="2" type="ORF">OGAPHI_006116</name>
</gene>
<feature type="compositionally biased region" description="Basic residues" evidence="1">
    <location>
        <begin position="77"/>
        <end position="88"/>
    </location>
</feature>
<protein>
    <submittedName>
        <fullName evidence="2">Uncharacterized protein</fullName>
    </submittedName>
</protein>
<accession>A0A9P8NYK1</accession>
<name>A0A9P8NYK1_9ASCO</name>
<reference evidence="2" key="1">
    <citation type="journal article" date="2021" name="Open Biol.">
        <title>Shared evolutionary footprints suggest mitochondrial oxidative damage underlies multiple complex I losses in fungi.</title>
        <authorList>
            <person name="Schikora-Tamarit M.A."/>
            <person name="Marcet-Houben M."/>
            <person name="Nosek J."/>
            <person name="Gabaldon T."/>
        </authorList>
    </citation>
    <scope>NUCLEOTIDE SEQUENCE</scope>
    <source>
        <strain evidence="2">CBS6075</strain>
    </source>
</reference>
<evidence type="ECO:0000313" key="3">
    <source>
        <dbReference type="Proteomes" id="UP000769157"/>
    </source>
</evidence>